<feature type="compositionally biased region" description="Basic residues" evidence="1">
    <location>
        <begin position="58"/>
        <end position="69"/>
    </location>
</feature>
<organism evidence="2 3">
    <name type="scientific">Trachymyrmex septentrionalis</name>
    <dbReference type="NCBI Taxonomy" id="34720"/>
    <lineage>
        <taxon>Eukaryota</taxon>
        <taxon>Metazoa</taxon>
        <taxon>Ecdysozoa</taxon>
        <taxon>Arthropoda</taxon>
        <taxon>Hexapoda</taxon>
        <taxon>Insecta</taxon>
        <taxon>Pterygota</taxon>
        <taxon>Neoptera</taxon>
        <taxon>Endopterygota</taxon>
        <taxon>Hymenoptera</taxon>
        <taxon>Apocrita</taxon>
        <taxon>Aculeata</taxon>
        <taxon>Formicoidea</taxon>
        <taxon>Formicidae</taxon>
        <taxon>Myrmicinae</taxon>
        <taxon>Trachymyrmex</taxon>
    </lineage>
</organism>
<feature type="compositionally biased region" description="Basic and acidic residues" evidence="1">
    <location>
        <begin position="47"/>
        <end position="57"/>
    </location>
</feature>
<keyword evidence="3" id="KW-1185">Reference proteome</keyword>
<name>A0A195F2R7_9HYME</name>
<evidence type="ECO:0000313" key="3">
    <source>
        <dbReference type="Proteomes" id="UP000078541"/>
    </source>
</evidence>
<dbReference type="AlphaFoldDB" id="A0A195F2R7"/>
<proteinExistence type="predicted"/>
<dbReference type="EMBL" id="KQ981856">
    <property type="protein sequence ID" value="KYN34676.1"/>
    <property type="molecule type" value="Genomic_DNA"/>
</dbReference>
<reference evidence="2 3" key="1">
    <citation type="submission" date="2016-03" db="EMBL/GenBank/DDBJ databases">
        <title>Trachymyrmex septentrionalis WGS genome.</title>
        <authorList>
            <person name="Nygaard S."/>
            <person name="Hu H."/>
            <person name="Boomsma J."/>
            <person name="Zhang G."/>
        </authorList>
    </citation>
    <scope>NUCLEOTIDE SEQUENCE [LARGE SCALE GENOMIC DNA]</scope>
    <source>
        <strain evidence="2">Tsep2-gDNA-1</strain>
        <tissue evidence="2">Whole body</tissue>
    </source>
</reference>
<evidence type="ECO:0000256" key="1">
    <source>
        <dbReference type="SAM" id="MobiDB-lite"/>
    </source>
</evidence>
<dbReference type="Proteomes" id="UP000078541">
    <property type="component" value="Unassembled WGS sequence"/>
</dbReference>
<gene>
    <name evidence="2" type="ORF">ALC56_11165</name>
</gene>
<accession>A0A195F2R7</accession>
<protein>
    <submittedName>
        <fullName evidence="2">Uncharacterized protein</fullName>
    </submittedName>
</protein>
<evidence type="ECO:0000313" key="2">
    <source>
        <dbReference type="EMBL" id="KYN34676.1"/>
    </source>
</evidence>
<feature type="region of interest" description="Disordered" evidence="1">
    <location>
        <begin position="47"/>
        <end position="69"/>
    </location>
</feature>
<feature type="non-terminal residue" evidence="2">
    <location>
        <position position="1"/>
    </location>
</feature>
<sequence>EEGGWEEEGKPYDVLVVSLNTASITVCVYTRLTFLCDRKEGICAHKVSENEEPSKGEKRSRKAAKSTER</sequence>